<dbReference type="AlphaFoldDB" id="A0AAN7AFK8"/>
<dbReference type="Pfam" id="PF23397">
    <property type="entry name" value="DUF7104"/>
    <property type="match status" value="3"/>
</dbReference>
<gene>
    <name evidence="1" type="ORF">QBC35DRAFT_40072</name>
</gene>
<comment type="caution">
    <text evidence="1">The sequence shown here is derived from an EMBL/GenBank/DDBJ whole genome shotgun (WGS) entry which is preliminary data.</text>
</comment>
<dbReference type="EMBL" id="MU864474">
    <property type="protein sequence ID" value="KAK4184794.1"/>
    <property type="molecule type" value="Genomic_DNA"/>
</dbReference>
<proteinExistence type="predicted"/>
<organism evidence="1 2">
    <name type="scientific">Podospora australis</name>
    <dbReference type="NCBI Taxonomy" id="1536484"/>
    <lineage>
        <taxon>Eukaryota</taxon>
        <taxon>Fungi</taxon>
        <taxon>Dikarya</taxon>
        <taxon>Ascomycota</taxon>
        <taxon>Pezizomycotina</taxon>
        <taxon>Sordariomycetes</taxon>
        <taxon>Sordariomycetidae</taxon>
        <taxon>Sordariales</taxon>
        <taxon>Podosporaceae</taxon>
        <taxon>Podospora</taxon>
    </lineage>
</organism>
<dbReference type="Proteomes" id="UP001302126">
    <property type="component" value="Unassembled WGS sequence"/>
</dbReference>
<name>A0AAN7AFK8_9PEZI</name>
<dbReference type="InterPro" id="IPR055530">
    <property type="entry name" value="DUF7104"/>
</dbReference>
<accession>A0AAN7AFK8</accession>
<evidence type="ECO:0000313" key="1">
    <source>
        <dbReference type="EMBL" id="KAK4184794.1"/>
    </source>
</evidence>
<protein>
    <submittedName>
        <fullName evidence="1">Uncharacterized protein</fullName>
    </submittedName>
</protein>
<reference evidence="1" key="1">
    <citation type="journal article" date="2023" name="Mol. Phylogenet. Evol.">
        <title>Genome-scale phylogeny and comparative genomics of the fungal order Sordariales.</title>
        <authorList>
            <person name="Hensen N."/>
            <person name="Bonometti L."/>
            <person name="Westerberg I."/>
            <person name="Brannstrom I.O."/>
            <person name="Guillou S."/>
            <person name="Cros-Aarteil S."/>
            <person name="Calhoun S."/>
            <person name="Haridas S."/>
            <person name="Kuo A."/>
            <person name="Mondo S."/>
            <person name="Pangilinan J."/>
            <person name="Riley R."/>
            <person name="LaButti K."/>
            <person name="Andreopoulos B."/>
            <person name="Lipzen A."/>
            <person name="Chen C."/>
            <person name="Yan M."/>
            <person name="Daum C."/>
            <person name="Ng V."/>
            <person name="Clum A."/>
            <person name="Steindorff A."/>
            <person name="Ohm R.A."/>
            <person name="Martin F."/>
            <person name="Silar P."/>
            <person name="Natvig D.O."/>
            <person name="Lalanne C."/>
            <person name="Gautier V."/>
            <person name="Ament-Velasquez S.L."/>
            <person name="Kruys A."/>
            <person name="Hutchinson M.I."/>
            <person name="Powell A.J."/>
            <person name="Barry K."/>
            <person name="Miller A.N."/>
            <person name="Grigoriev I.V."/>
            <person name="Debuchy R."/>
            <person name="Gladieux P."/>
            <person name="Hiltunen Thoren M."/>
            <person name="Johannesson H."/>
        </authorList>
    </citation>
    <scope>NUCLEOTIDE SEQUENCE</scope>
    <source>
        <strain evidence="1">PSN309</strain>
    </source>
</reference>
<reference evidence="1" key="2">
    <citation type="submission" date="2023-05" db="EMBL/GenBank/DDBJ databases">
        <authorList>
            <consortium name="Lawrence Berkeley National Laboratory"/>
            <person name="Steindorff A."/>
            <person name="Hensen N."/>
            <person name="Bonometti L."/>
            <person name="Westerberg I."/>
            <person name="Brannstrom I.O."/>
            <person name="Guillou S."/>
            <person name="Cros-Aarteil S."/>
            <person name="Calhoun S."/>
            <person name="Haridas S."/>
            <person name="Kuo A."/>
            <person name="Mondo S."/>
            <person name="Pangilinan J."/>
            <person name="Riley R."/>
            <person name="Labutti K."/>
            <person name="Andreopoulos B."/>
            <person name="Lipzen A."/>
            <person name="Chen C."/>
            <person name="Yanf M."/>
            <person name="Daum C."/>
            <person name="Ng V."/>
            <person name="Clum A."/>
            <person name="Ohm R."/>
            <person name="Martin F."/>
            <person name="Silar P."/>
            <person name="Natvig D."/>
            <person name="Lalanne C."/>
            <person name="Gautier V."/>
            <person name="Ament-Velasquez S.L."/>
            <person name="Kruys A."/>
            <person name="Hutchinson M.I."/>
            <person name="Powell A.J."/>
            <person name="Barry K."/>
            <person name="Miller A.N."/>
            <person name="Grigoriev I.V."/>
            <person name="Debuchy R."/>
            <person name="Gladieux P."/>
            <person name="Thoren M.H."/>
            <person name="Johannesson H."/>
        </authorList>
    </citation>
    <scope>NUCLEOTIDE SEQUENCE</scope>
    <source>
        <strain evidence="1">PSN309</strain>
    </source>
</reference>
<sequence length="301" mass="34650">MEALLQNRENEVDITKGVLLTALRNRYAREILEVKLSEAGNTILITEELIRSAQEQDSDQYRLFLETLSDTRCGCITPKLLTQLAARSCYDMLLLLLEMRGEEAKINEDILVAVVRNEDCGDELLDLFLDLAGDRKEIQVTKDLLLAATCNATCADELMTLLLDLEGSEEFQITTDLLMAASCNRLCGERLLRLFLNRRGREFLDRKGVEIKVIIAAVLVQGEADIAERVTAKIIDHDDLFRMVRCMMDEQEGNEWRDILSIILETEPDAVFYDVYIRLRQFLLQNWDNDFPCRYIYFPHV</sequence>
<evidence type="ECO:0000313" key="2">
    <source>
        <dbReference type="Proteomes" id="UP001302126"/>
    </source>
</evidence>
<keyword evidence="2" id="KW-1185">Reference proteome</keyword>